<organism evidence="3 4">
    <name type="scientific">Paenibacillus sabuli</name>
    <dbReference type="NCBI Taxonomy" id="2772509"/>
    <lineage>
        <taxon>Bacteria</taxon>
        <taxon>Bacillati</taxon>
        <taxon>Bacillota</taxon>
        <taxon>Bacilli</taxon>
        <taxon>Bacillales</taxon>
        <taxon>Paenibacillaceae</taxon>
        <taxon>Paenibacillus</taxon>
    </lineage>
</organism>
<dbReference type="EMBL" id="JACXIZ010000032">
    <property type="protein sequence ID" value="MBD2847110.1"/>
    <property type="molecule type" value="Genomic_DNA"/>
</dbReference>
<evidence type="ECO:0000313" key="3">
    <source>
        <dbReference type="EMBL" id="MBD2847110.1"/>
    </source>
</evidence>
<accession>A0A927GTH7</accession>
<sequence>MKRMRRAALVLLTSLLAGGAATHAAPLVNTFERPEADKPYALAEWAADGWNAPWELGMDARTLIDTRYANSGDQSLRVFYPQGKFDPQDSGVLAPFALEPGQEYYLSYWVRFDENFSWGTTSYAGKLGLGLSGGGACSDGETCTGYNGFNSRISWRSGGQAAVYYYDMGNHSNYGQYVALQLEGEDIYYPKDEWINIVQRLKVNTVKGGHAYPDGEIQVWYNGESAAHITDLRFVRNRDKVDTAYFSTFFGGATAAFAPAGDSYAWYDDITVSADPADICELRSEGCPADPDQVRSDQALPEQVLPEPFFSDHASARAVFSAFLHKILK</sequence>
<dbReference type="Gene3D" id="2.60.120.200">
    <property type="match status" value="1"/>
</dbReference>
<evidence type="ECO:0000313" key="4">
    <source>
        <dbReference type="Proteomes" id="UP000621560"/>
    </source>
</evidence>
<evidence type="ECO:0000259" key="2">
    <source>
        <dbReference type="Pfam" id="PF21294"/>
    </source>
</evidence>
<protein>
    <recommendedName>
        <fullName evidence="2">Polysaccharide lyase 14 domain-containing protein</fullName>
    </recommendedName>
</protein>
<dbReference type="Proteomes" id="UP000621560">
    <property type="component" value="Unassembled WGS sequence"/>
</dbReference>
<evidence type="ECO:0000256" key="1">
    <source>
        <dbReference type="SAM" id="SignalP"/>
    </source>
</evidence>
<name>A0A927GTH7_9BACL</name>
<dbReference type="PANTHER" id="PTHR40124">
    <property type="match status" value="1"/>
</dbReference>
<keyword evidence="1" id="KW-0732">Signal</keyword>
<gene>
    <name evidence="3" type="ORF">IDH44_18075</name>
</gene>
<proteinExistence type="predicted"/>
<dbReference type="Pfam" id="PF21294">
    <property type="entry name" value="Polysacc_lyase_14"/>
    <property type="match status" value="1"/>
</dbReference>
<feature type="domain" description="Polysaccharide lyase 14" evidence="2">
    <location>
        <begin position="70"/>
        <end position="270"/>
    </location>
</feature>
<dbReference type="RefSeq" id="WP_190920119.1">
    <property type="nucleotide sequence ID" value="NZ_JACXIZ010000032.1"/>
</dbReference>
<comment type="caution">
    <text evidence="3">The sequence shown here is derived from an EMBL/GenBank/DDBJ whole genome shotgun (WGS) entry which is preliminary data.</text>
</comment>
<dbReference type="AlphaFoldDB" id="A0A927GTH7"/>
<reference evidence="3" key="1">
    <citation type="submission" date="2020-09" db="EMBL/GenBank/DDBJ databases">
        <title>A novel bacterium of genus Paenibacillus, isolated from South China Sea.</title>
        <authorList>
            <person name="Huang H."/>
            <person name="Mo K."/>
            <person name="Hu Y."/>
        </authorList>
    </citation>
    <scope>NUCLEOTIDE SEQUENCE</scope>
    <source>
        <strain evidence="3">IB182496</strain>
    </source>
</reference>
<feature type="signal peptide" evidence="1">
    <location>
        <begin position="1"/>
        <end position="24"/>
    </location>
</feature>
<keyword evidence="4" id="KW-1185">Reference proteome</keyword>
<dbReference type="InterPro" id="IPR048958">
    <property type="entry name" value="Polysacc_lyase_14"/>
</dbReference>
<feature type="chain" id="PRO_5037565312" description="Polysaccharide lyase 14 domain-containing protein" evidence="1">
    <location>
        <begin position="25"/>
        <end position="329"/>
    </location>
</feature>
<dbReference type="PANTHER" id="PTHR40124:SF1">
    <property type="entry name" value="DISAGGREGATASE RELATED REPEAT PROTEIN"/>
    <property type="match status" value="1"/>
</dbReference>